<evidence type="ECO:0000313" key="3">
    <source>
        <dbReference type="Proteomes" id="UP000322244"/>
    </source>
</evidence>
<protein>
    <recommendedName>
        <fullName evidence="4">YtxH domain-containing protein</fullName>
    </recommendedName>
</protein>
<name>A0A5A7SAK2_9NOCA</name>
<sequence length="83" mass="9153">MMRLMLGVAAGYVLGTKAGRARYEQISRAAKVVATSPATRKIVDAGRQKLSDSLSTQPKLEPMRPIDDETTVFVPHDQLRRKA</sequence>
<feature type="region of interest" description="Disordered" evidence="1">
    <location>
        <begin position="49"/>
        <end position="68"/>
    </location>
</feature>
<evidence type="ECO:0000256" key="1">
    <source>
        <dbReference type="SAM" id="MobiDB-lite"/>
    </source>
</evidence>
<gene>
    <name evidence="2" type="ORF">FOY51_10990</name>
</gene>
<reference evidence="2 3" key="1">
    <citation type="submission" date="2019-07" db="EMBL/GenBank/DDBJ databases">
        <title>Rhodococcus cavernicolus sp. nov., isolated from a cave.</title>
        <authorList>
            <person name="Lee S.D."/>
        </authorList>
    </citation>
    <scope>NUCLEOTIDE SEQUENCE [LARGE SCALE GENOMIC DNA]</scope>
    <source>
        <strain evidence="2 3">C1-24</strain>
    </source>
</reference>
<comment type="caution">
    <text evidence="2">The sequence shown here is derived from an EMBL/GenBank/DDBJ whole genome shotgun (WGS) entry which is preliminary data.</text>
</comment>
<accession>A0A5A7SAK2</accession>
<dbReference type="OrthoDB" id="5125216at2"/>
<dbReference type="Proteomes" id="UP000322244">
    <property type="component" value="Unassembled WGS sequence"/>
</dbReference>
<dbReference type="EMBL" id="VLNY01000004">
    <property type="protein sequence ID" value="KAA0023180.1"/>
    <property type="molecule type" value="Genomic_DNA"/>
</dbReference>
<keyword evidence="3" id="KW-1185">Reference proteome</keyword>
<dbReference type="RefSeq" id="WP_149430439.1">
    <property type="nucleotide sequence ID" value="NZ_VLNY01000004.1"/>
</dbReference>
<evidence type="ECO:0000313" key="2">
    <source>
        <dbReference type="EMBL" id="KAA0023180.1"/>
    </source>
</evidence>
<dbReference type="AlphaFoldDB" id="A0A5A7SAK2"/>
<organism evidence="2 3">
    <name type="scientific">Antrihabitans cavernicola</name>
    <dbReference type="NCBI Taxonomy" id="2495913"/>
    <lineage>
        <taxon>Bacteria</taxon>
        <taxon>Bacillati</taxon>
        <taxon>Actinomycetota</taxon>
        <taxon>Actinomycetes</taxon>
        <taxon>Mycobacteriales</taxon>
        <taxon>Nocardiaceae</taxon>
        <taxon>Antrihabitans</taxon>
    </lineage>
</organism>
<proteinExistence type="predicted"/>
<evidence type="ECO:0008006" key="4">
    <source>
        <dbReference type="Google" id="ProtNLM"/>
    </source>
</evidence>